<proteinExistence type="predicted"/>
<dbReference type="Proteomes" id="UP000009080">
    <property type="component" value="Chromosome"/>
</dbReference>
<evidence type="ECO:0008006" key="3">
    <source>
        <dbReference type="Google" id="ProtNLM"/>
    </source>
</evidence>
<keyword evidence="2" id="KW-1185">Reference proteome</keyword>
<name>C5BQI1_TERTT</name>
<reference evidence="1 2" key="1">
    <citation type="journal article" date="2009" name="PLoS ONE">
        <title>The complete genome of Teredinibacter turnerae T7901: an intracellular endosymbiont of marine wood-boring bivalves (shipworms).</title>
        <authorList>
            <person name="Yang J.C."/>
            <person name="Madupu R."/>
            <person name="Durkin A.S."/>
            <person name="Ekborg N.A."/>
            <person name="Pedamallu C.S."/>
            <person name="Hostetler J.B."/>
            <person name="Radune D."/>
            <person name="Toms B.S."/>
            <person name="Henrissat B."/>
            <person name="Coutinho P.M."/>
            <person name="Schwarz S."/>
            <person name="Field L."/>
            <person name="Trindade-Silva A.E."/>
            <person name="Soares C.A.G."/>
            <person name="Elshahawi S."/>
            <person name="Hanora A."/>
            <person name="Schmidt E.W."/>
            <person name="Haygood M.G."/>
            <person name="Posfai J."/>
            <person name="Benner J."/>
            <person name="Madinger C."/>
            <person name="Nove J."/>
            <person name="Anton B."/>
            <person name="Chaudhary K."/>
            <person name="Foster J."/>
            <person name="Holman A."/>
            <person name="Kumar S."/>
            <person name="Lessard P.A."/>
            <person name="Luyten Y.A."/>
            <person name="Slatko B."/>
            <person name="Wood N."/>
            <person name="Wu B."/>
            <person name="Teplitski M."/>
            <person name="Mougous J.D."/>
            <person name="Ward N."/>
            <person name="Eisen J.A."/>
            <person name="Badger J.H."/>
            <person name="Distel D.L."/>
        </authorList>
    </citation>
    <scope>NUCLEOTIDE SEQUENCE [LARGE SCALE GENOMIC DNA]</scope>
    <source>
        <strain evidence="2">ATCC 39867 / T7901</strain>
    </source>
</reference>
<dbReference type="InterPro" id="IPR012348">
    <property type="entry name" value="RNR-like"/>
</dbReference>
<accession>C5BQI1</accession>
<gene>
    <name evidence="1" type="ordered locus">TERTU_3310</name>
</gene>
<evidence type="ECO:0000313" key="1">
    <source>
        <dbReference type="EMBL" id="ACR10661.1"/>
    </source>
</evidence>
<organism evidence="1 2">
    <name type="scientific">Teredinibacter turnerae (strain ATCC 39867 / T7901)</name>
    <dbReference type="NCBI Taxonomy" id="377629"/>
    <lineage>
        <taxon>Bacteria</taxon>
        <taxon>Pseudomonadati</taxon>
        <taxon>Pseudomonadota</taxon>
        <taxon>Gammaproteobacteria</taxon>
        <taxon>Cellvibrionales</taxon>
        <taxon>Cellvibrionaceae</taxon>
        <taxon>Teredinibacter</taxon>
    </lineage>
</organism>
<dbReference type="OrthoDB" id="581579at2"/>
<dbReference type="Gene3D" id="1.10.620.20">
    <property type="entry name" value="Ribonucleotide Reductase, subunit A"/>
    <property type="match status" value="1"/>
</dbReference>
<dbReference type="eggNOG" id="ENOG502ZAK9">
    <property type="taxonomic scope" value="Bacteria"/>
</dbReference>
<dbReference type="HOGENOM" id="CLU_070306_0_0_6"/>
<dbReference type="Pfam" id="PF11583">
    <property type="entry name" value="AurF"/>
    <property type="match status" value="1"/>
</dbReference>
<dbReference type="EMBL" id="CP001614">
    <property type="protein sequence ID" value="ACR10661.1"/>
    <property type="molecule type" value="Genomic_DNA"/>
</dbReference>
<dbReference type="AlphaFoldDB" id="C5BQI1"/>
<evidence type="ECO:0000313" key="2">
    <source>
        <dbReference type="Proteomes" id="UP000009080"/>
    </source>
</evidence>
<sequence length="328" mass="37653">MNMPKTSSNDYDDSVGEVSDNQSFEVLEQLAEHWELRAGVKKKELNPEITFDAHAPDFLPELLPFHNHDLFLSADSQAKSKALSCGWVAYNEKTIDIESYIVSPSCLDILYGRLPQTQNSIIKWTASETLTDEAYHVLLVTNTCRITRQRRGLETLKLPTFDLVRFMQREMAMVDEEWKKRLINLATATVSEVFVSDYLSLIADAEHIQPINRLTTDVHRKDEMAHSSIFKHLMKVIYPYLTQKEQDYLAEILPKPVSWFASQELDVWESMLSQIRFPNYQEMIADCRSEHIVNLGRIDYSGLTTLADELGILRSQRGQDSFGEAGLQ</sequence>
<dbReference type="STRING" id="377629.TERTU_3310"/>
<dbReference type="KEGG" id="ttu:TERTU_3310"/>
<dbReference type="InterPro" id="IPR025859">
    <property type="entry name" value="AurF/CmlI"/>
</dbReference>
<protein>
    <recommendedName>
        <fullName evidence="3">Diiron oxygenase</fullName>
    </recommendedName>
</protein>
<dbReference type="RefSeq" id="WP_012779333.1">
    <property type="nucleotide sequence ID" value="NC_012997.1"/>
</dbReference>
<dbReference type="GO" id="GO:0016491">
    <property type="term" value="F:oxidoreductase activity"/>
    <property type="evidence" value="ECO:0007669"/>
    <property type="project" value="InterPro"/>
</dbReference>